<dbReference type="AlphaFoldDB" id="A0A284S3M3"/>
<accession>A0A284S3M3</accession>
<protein>
    <submittedName>
        <fullName evidence="1">Uncharacterized protein</fullName>
    </submittedName>
</protein>
<proteinExistence type="predicted"/>
<dbReference type="Proteomes" id="UP000219338">
    <property type="component" value="Unassembled WGS sequence"/>
</dbReference>
<reference evidence="2" key="1">
    <citation type="journal article" date="2017" name="Nat. Ecol. Evol.">
        <title>Genome expansion and lineage-specific genetic innovations in the forest pathogenic fungi Armillaria.</title>
        <authorList>
            <person name="Sipos G."/>
            <person name="Prasanna A.N."/>
            <person name="Walter M.C."/>
            <person name="O'Connor E."/>
            <person name="Balint B."/>
            <person name="Krizsan K."/>
            <person name="Kiss B."/>
            <person name="Hess J."/>
            <person name="Varga T."/>
            <person name="Slot J."/>
            <person name="Riley R."/>
            <person name="Boka B."/>
            <person name="Rigling D."/>
            <person name="Barry K."/>
            <person name="Lee J."/>
            <person name="Mihaltcheva S."/>
            <person name="LaButti K."/>
            <person name="Lipzen A."/>
            <person name="Waldron R."/>
            <person name="Moloney N.M."/>
            <person name="Sperisen C."/>
            <person name="Kredics L."/>
            <person name="Vagvoelgyi C."/>
            <person name="Patrignani A."/>
            <person name="Fitzpatrick D."/>
            <person name="Nagy I."/>
            <person name="Doyle S."/>
            <person name="Anderson J.B."/>
            <person name="Grigoriev I.V."/>
            <person name="Gueldener U."/>
            <person name="Muensterkoetter M."/>
            <person name="Nagy L.G."/>
        </authorList>
    </citation>
    <scope>NUCLEOTIDE SEQUENCE [LARGE SCALE GENOMIC DNA]</scope>
    <source>
        <strain evidence="2">C18/9</strain>
    </source>
</reference>
<name>A0A284S3M3_ARMOS</name>
<gene>
    <name evidence="1" type="ORF">ARMOST_19114</name>
</gene>
<keyword evidence="2" id="KW-1185">Reference proteome</keyword>
<organism evidence="1 2">
    <name type="scientific">Armillaria ostoyae</name>
    <name type="common">Armillaria root rot fungus</name>
    <dbReference type="NCBI Taxonomy" id="47428"/>
    <lineage>
        <taxon>Eukaryota</taxon>
        <taxon>Fungi</taxon>
        <taxon>Dikarya</taxon>
        <taxon>Basidiomycota</taxon>
        <taxon>Agaricomycotina</taxon>
        <taxon>Agaricomycetes</taxon>
        <taxon>Agaricomycetidae</taxon>
        <taxon>Agaricales</taxon>
        <taxon>Marasmiineae</taxon>
        <taxon>Physalacriaceae</taxon>
        <taxon>Armillaria</taxon>
    </lineage>
</organism>
<evidence type="ECO:0000313" key="1">
    <source>
        <dbReference type="EMBL" id="SJL15611.1"/>
    </source>
</evidence>
<evidence type="ECO:0000313" key="2">
    <source>
        <dbReference type="Proteomes" id="UP000219338"/>
    </source>
</evidence>
<dbReference type="EMBL" id="FUEG01000030">
    <property type="protein sequence ID" value="SJL15611.1"/>
    <property type="molecule type" value="Genomic_DNA"/>
</dbReference>
<sequence length="102" mass="11441">MGARIASEDYSAIPGGKPWCILIPLYPIRLIPIPIKPNYLHFRTSTVLLYTGMSGAVYGRQIAELQFKVLNFSESHQKSRRHPDSNSVINDLEILMFGHSVG</sequence>